<evidence type="ECO:0000256" key="5">
    <source>
        <dbReference type="SAM" id="MobiDB-lite"/>
    </source>
</evidence>
<sequence length="182" mass="18140">MSGRPGRPARTGALVVALLAAILLLTAGLRLPSASAHDVLQSTAPADRASVGAVPAEVVLTFDEPALAMGTQVVVRGPGGDVSSGAPRLVDNTVRQAVAADAPAGAYTVDWRVTSADGHPVSGQFGFTASAAGGGTGRPTAAGPTTGPSDGSPLRTVLVVVAVLVLIGLPTAVLLRRRRRRG</sequence>
<dbReference type="InterPro" id="IPR014756">
    <property type="entry name" value="Ig_E-set"/>
</dbReference>
<dbReference type="GO" id="GO:0030313">
    <property type="term" value="C:cell envelope"/>
    <property type="evidence" value="ECO:0007669"/>
    <property type="project" value="UniProtKB-SubCell"/>
</dbReference>
<evidence type="ECO:0000256" key="3">
    <source>
        <dbReference type="ARBA" id="ARBA00022729"/>
    </source>
</evidence>
<gene>
    <name evidence="8" type="ORF">FHX74_000935</name>
</gene>
<feature type="region of interest" description="Disordered" evidence="5">
    <location>
        <begin position="130"/>
        <end position="151"/>
    </location>
</feature>
<dbReference type="SUPFAM" id="SSF81296">
    <property type="entry name" value="E set domains"/>
    <property type="match status" value="1"/>
</dbReference>
<dbReference type="Proteomes" id="UP000523079">
    <property type="component" value="Unassembled WGS sequence"/>
</dbReference>
<keyword evidence="4" id="KW-0186">Copper</keyword>
<feature type="compositionally biased region" description="Low complexity" evidence="5">
    <location>
        <begin position="138"/>
        <end position="151"/>
    </location>
</feature>
<dbReference type="PANTHER" id="PTHR34820">
    <property type="entry name" value="INNER MEMBRANE PROTEIN YEBZ"/>
    <property type="match status" value="1"/>
</dbReference>
<dbReference type="GO" id="GO:0042597">
    <property type="term" value="C:periplasmic space"/>
    <property type="evidence" value="ECO:0007669"/>
    <property type="project" value="InterPro"/>
</dbReference>
<dbReference type="GO" id="GO:0006825">
    <property type="term" value="P:copper ion transport"/>
    <property type="evidence" value="ECO:0007669"/>
    <property type="project" value="InterPro"/>
</dbReference>
<evidence type="ECO:0000313" key="9">
    <source>
        <dbReference type="Proteomes" id="UP000523079"/>
    </source>
</evidence>
<name>A0A7W3IQE8_9ACTN</name>
<dbReference type="InterPro" id="IPR007348">
    <property type="entry name" value="CopC_dom"/>
</dbReference>
<dbReference type="GO" id="GO:0005886">
    <property type="term" value="C:plasma membrane"/>
    <property type="evidence" value="ECO:0007669"/>
    <property type="project" value="TreeGrafter"/>
</dbReference>
<dbReference type="RefSeq" id="WP_182558854.1">
    <property type="nucleotide sequence ID" value="NZ_JACGWT010000001.1"/>
</dbReference>
<evidence type="ECO:0000256" key="1">
    <source>
        <dbReference type="ARBA" id="ARBA00004196"/>
    </source>
</evidence>
<dbReference type="PANTHER" id="PTHR34820:SF4">
    <property type="entry name" value="INNER MEMBRANE PROTEIN YEBZ"/>
    <property type="match status" value="1"/>
</dbReference>
<protein>
    <recommendedName>
        <fullName evidence="7">CopC domain-containing protein</fullName>
    </recommendedName>
</protein>
<reference evidence="8 9" key="1">
    <citation type="submission" date="2020-07" db="EMBL/GenBank/DDBJ databases">
        <title>Sequencing the genomes of 1000 actinobacteria strains.</title>
        <authorList>
            <person name="Klenk H.-P."/>
        </authorList>
    </citation>
    <scope>NUCLEOTIDE SEQUENCE [LARGE SCALE GENOMIC DNA]</scope>
    <source>
        <strain evidence="8 9">DSM 100723</strain>
    </source>
</reference>
<keyword evidence="6" id="KW-0472">Membrane</keyword>
<comment type="subcellular location">
    <subcellularLocation>
        <location evidence="1">Cell envelope</location>
    </subcellularLocation>
</comment>
<keyword evidence="6" id="KW-1133">Transmembrane helix</keyword>
<keyword evidence="3" id="KW-0732">Signal</keyword>
<evidence type="ECO:0000256" key="6">
    <source>
        <dbReference type="SAM" id="Phobius"/>
    </source>
</evidence>
<dbReference type="GO" id="GO:0005507">
    <property type="term" value="F:copper ion binding"/>
    <property type="evidence" value="ECO:0007669"/>
    <property type="project" value="InterPro"/>
</dbReference>
<dbReference type="Pfam" id="PF04234">
    <property type="entry name" value="CopC"/>
    <property type="match status" value="1"/>
</dbReference>
<evidence type="ECO:0000313" key="8">
    <source>
        <dbReference type="EMBL" id="MBA8793341.1"/>
    </source>
</evidence>
<keyword evidence="6" id="KW-0812">Transmembrane</keyword>
<feature type="domain" description="CopC" evidence="7">
    <location>
        <begin position="37"/>
        <end position="128"/>
    </location>
</feature>
<dbReference type="AlphaFoldDB" id="A0A7W3IQE8"/>
<accession>A0A7W3IQE8</accession>
<proteinExistence type="predicted"/>
<evidence type="ECO:0000256" key="2">
    <source>
        <dbReference type="ARBA" id="ARBA00022723"/>
    </source>
</evidence>
<dbReference type="Gene3D" id="2.60.40.1220">
    <property type="match status" value="1"/>
</dbReference>
<dbReference type="EMBL" id="JACGWT010000001">
    <property type="protein sequence ID" value="MBA8793341.1"/>
    <property type="molecule type" value="Genomic_DNA"/>
</dbReference>
<keyword evidence="9" id="KW-1185">Reference proteome</keyword>
<comment type="caution">
    <text evidence="8">The sequence shown here is derived from an EMBL/GenBank/DDBJ whole genome shotgun (WGS) entry which is preliminary data.</text>
</comment>
<dbReference type="GO" id="GO:0046688">
    <property type="term" value="P:response to copper ion"/>
    <property type="evidence" value="ECO:0007669"/>
    <property type="project" value="InterPro"/>
</dbReference>
<evidence type="ECO:0000259" key="7">
    <source>
        <dbReference type="Pfam" id="PF04234"/>
    </source>
</evidence>
<keyword evidence="2" id="KW-0479">Metal-binding</keyword>
<evidence type="ECO:0000256" key="4">
    <source>
        <dbReference type="ARBA" id="ARBA00023008"/>
    </source>
</evidence>
<dbReference type="InterPro" id="IPR032694">
    <property type="entry name" value="CopC/D"/>
</dbReference>
<organism evidence="8 9">
    <name type="scientific">Microlunatus kandeliicorticis</name>
    <dbReference type="NCBI Taxonomy" id="1759536"/>
    <lineage>
        <taxon>Bacteria</taxon>
        <taxon>Bacillati</taxon>
        <taxon>Actinomycetota</taxon>
        <taxon>Actinomycetes</taxon>
        <taxon>Propionibacteriales</taxon>
        <taxon>Propionibacteriaceae</taxon>
        <taxon>Microlunatus</taxon>
    </lineage>
</organism>
<dbReference type="InterPro" id="IPR014755">
    <property type="entry name" value="Cu-Rt/internalin_Ig-like"/>
</dbReference>
<feature type="transmembrane region" description="Helical" evidence="6">
    <location>
        <begin position="154"/>
        <end position="175"/>
    </location>
</feature>